<reference evidence="1 2" key="1">
    <citation type="submission" date="2016-12" db="EMBL/GenBank/DDBJ databases">
        <title>The draft genome sequence of HSLHS2.</title>
        <authorList>
            <person name="Hu D."/>
            <person name="Wang L."/>
            <person name="Shao Z."/>
        </authorList>
    </citation>
    <scope>NUCLEOTIDE SEQUENCE [LARGE SCALE GENOMIC DNA]</scope>
    <source>
        <strain evidence="1">MCCC 1A06712</strain>
    </source>
</reference>
<comment type="caution">
    <text evidence="1">The sequence shown here is derived from an EMBL/GenBank/DDBJ whole genome shotgun (WGS) entry which is preliminary data.</text>
</comment>
<dbReference type="RefSeq" id="WP_133064512.1">
    <property type="nucleotide sequence ID" value="NZ_MSPP01000003.1"/>
</dbReference>
<dbReference type="AlphaFoldDB" id="A0A251WY89"/>
<dbReference type="InterPro" id="IPR036388">
    <property type="entry name" value="WH-like_DNA-bd_sf"/>
</dbReference>
<keyword evidence="2" id="KW-1185">Reference proteome</keyword>
<proteinExistence type="predicted"/>
<sequence>MNAFNDDDDKRKNFRTIFRLLNAFREVDRDIPISTALVFCWVALNEGATQVEMRNTLDMPSATSSRNLAALSKVHRLGKPGLDLIEWVENPEDRRAKLFFLSRKGEALLEELLVTFG</sequence>
<evidence type="ECO:0000313" key="2">
    <source>
        <dbReference type="Proteomes" id="UP000194664"/>
    </source>
</evidence>
<protein>
    <recommendedName>
        <fullName evidence="3">MarR family transcriptional regulator</fullName>
    </recommendedName>
</protein>
<name>A0A251WY89_9RHOB</name>
<dbReference type="Proteomes" id="UP000194664">
    <property type="component" value="Unassembled WGS sequence"/>
</dbReference>
<evidence type="ECO:0008006" key="3">
    <source>
        <dbReference type="Google" id="ProtNLM"/>
    </source>
</evidence>
<dbReference type="OrthoDB" id="8094158at2"/>
<dbReference type="InterPro" id="IPR036390">
    <property type="entry name" value="WH_DNA-bd_sf"/>
</dbReference>
<evidence type="ECO:0000313" key="1">
    <source>
        <dbReference type="EMBL" id="OUD09342.1"/>
    </source>
</evidence>
<accession>A0A251WY89</accession>
<gene>
    <name evidence="1" type="ORF">BVC71_09400</name>
</gene>
<dbReference type="Gene3D" id="1.10.10.10">
    <property type="entry name" value="Winged helix-like DNA-binding domain superfamily/Winged helix DNA-binding domain"/>
    <property type="match status" value="1"/>
</dbReference>
<dbReference type="SUPFAM" id="SSF46785">
    <property type="entry name" value="Winged helix' DNA-binding domain"/>
    <property type="match status" value="1"/>
</dbReference>
<organism evidence="1 2">
    <name type="scientific">Marivivens niveibacter</name>
    <dbReference type="NCBI Taxonomy" id="1930667"/>
    <lineage>
        <taxon>Bacteria</taxon>
        <taxon>Pseudomonadati</taxon>
        <taxon>Pseudomonadota</taxon>
        <taxon>Alphaproteobacteria</taxon>
        <taxon>Rhodobacterales</taxon>
        <taxon>Paracoccaceae</taxon>
        <taxon>Marivivens group</taxon>
        <taxon>Marivivens</taxon>
    </lineage>
</organism>
<dbReference type="EMBL" id="MSPP01000003">
    <property type="protein sequence ID" value="OUD09342.1"/>
    <property type="molecule type" value="Genomic_DNA"/>
</dbReference>